<organism evidence="1 2">
    <name type="scientific">Halochromatium glycolicum</name>
    <dbReference type="NCBI Taxonomy" id="85075"/>
    <lineage>
        <taxon>Bacteria</taxon>
        <taxon>Pseudomonadati</taxon>
        <taxon>Pseudomonadota</taxon>
        <taxon>Gammaproteobacteria</taxon>
        <taxon>Chromatiales</taxon>
        <taxon>Chromatiaceae</taxon>
        <taxon>Halochromatium</taxon>
    </lineage>
</organism>
<evidence type="ECO:0000313" key="2">
    <source>
        <dbReference type="Proteomes" id="UP001296776"/>
    </source>
</evidence>
<evidence type="ECO:0000313" key="1">
    <source>
        <dbReference type="EMBL" id="MBK1707230.1"/>
    </source>
</evidence>
<reference evidence="1" key="1">
    <citation type="submission" date="2017-08" db="EMBL/GenBank/DDBJ databases">
        <authorList>
            <person name="Imhoff J.F."/>
            <person name="Rahn T."/>
            <person name="Kuenzel S."/>
            <person name="Neulinger S.C."/>
        </authorList>
    </citation>
    <scope>NUCLEOTIDE SEQUENCE</scope>
    <source>
        <strain evidence="1">DSM 11080</strain>
    </source>
</reference>
<dbReference type="RefSeq" id="WP_200348713.1">
    <property type="nucleotide sequence ID" value="NZ_NRSJ01000073.1"/>
</dbReference>
<proteinExistence type="predicted"/>
<reference evidence="1" key="2">
    <citation type="journal article" date="2020" name="Microorganisms">
        <title>Osmotic Adaptation and Compatible Solute Biosynthesis of Phototrophic Bacteria as Revealed from Genome Analyses.</title>
        <authorList>
            <person name="Imhoff J.F."/>
            <person name="Rahn T."/>
            <person name="Kunzel S."/>
            <person name="Keller A."/>
            <person name="Neulinger S.C."/>
        </authorList>
    </citation>
    <scope>NUCLEOTIDE SEQUENCE</scope>
    <source>
        <strain evidence="1">DSM 11080</strain>
    </source>
</reference>
<dbReference type="EMBL" id="NRSJ01000073">
    <property type="protein sequence ID" value="MBK1707230.1"/>
    <property type="molecule type" value="Genomic_DNA"/>
</dbReference>
<accession>A0AAJ0U9X5</accession>
<protein>
    <submittedName>
        <fullName evidence="1">Uncharacterized protein</fullName>
    </submittedName>
</protein>
<sequence length="60" mass="6572">MAQPTLTAGGGDLPHVAGNFAKAKDLLYERVQRGQRVTAYCGCRYNGRREVDLESCGLEE</sequence>
<dbReference type="Proteomes" id="UP001296776">
    <property type="component" value="Unassembled WGS sequence"/>
</dbReference>
<gene>
    <name evidence="1" type="ORF">CKO40_22520</name>
</gene>
<keyword evidence="2" id="KW-1185">Reference proteome</keyword>
<dbReference type="AlphaFoldDB" id="A0AAJ0U9X5"/>
<comment type="caution">
    <text evidence="1">The sequence shown here is derived from an EMBL/GenBank/DDBJ whole genome shotgun (WGS) entry which is preliminary data.</text>
</comment>
<name>A0AAJ0U9X5_9GAMM</name>